<dbReference type="PANTHER" id="PTHR31964:SF128">
    <property type="entry name" value="USPA DOMAIN-CONTAINING PROTEIN"/>
    <property type="match status" value="1"/>
</dbReference>
<sequence length="191" mass="19697">MAEVAGGGVGAPPRRVVVAVDESEESMHALSWCLSNVVASSAAATKAPPPAVVLVHARSPRPFYYYPTIDGAGTGYVMTQQVMECMEKYTASAADTVVARAKNICTAAFPTVRVETCVEMGDPRDVICGAAEKAGADMLVMGSHGYGLLQRALMGSVSNHCVQNCKCPVVVVKRPDAKHAAGAGATATGGL</sequence>
<reference evidence="2 3" key="1">
    <citation type="submission" date="2024-02" db="EMBL/GenBank/DDBJ databases">
        <title>High-quality chromosome-scale genome assembly of Pensacola bahiagrass (Paspalum notatum Flugge var. saurae).</title>
        <authorList>
            <person name="Vega J.M."/>
            <person name="Podio M."/>
            <person name="Orjuela J."/>
            <person name="Siena L.A."/>
            <person name="Pessino S.C."/>
            <person name="Combes M.C."/>
            <person name="Mariac C."/>
            <person name="Albertini E."/>
            <person name="Pupilli F."/>
            <person name="Ortiz J.P.A."/>
            <person name="Leblanc O."/>
        </authorList>
    </citation>
    <scope>NUCLEOTIDE SEQUENCE [LARGE SCALE GENOMIC DNA]</scope>
    <source>
        <strain evidence="2">R1</strain>
        <tissue evidence="2">Leaf</tissue>
    </source>
</reference>
<name>A0AAQ3Q1R6_PASNO</name>
<dbReference type="Gene3D" id="3.40.50.620">
    <property type="entry name" value="HUPs"/>
    <property type="match status" value="1"/>
</dbReference>
<dbReference type="AlphaFoldDB" id="A0AAQ3Q1R6"/>
<dbReference type="EMBL" id="CP144746">
    <property type="protein sequence ID" value="WVZ57034.1"/>
    <property type="molecule type" value="Genomic_DNA"/>
</dbReference>
<dbReference type="PRINTS" id="PR01438">
    <property type="entry name" value="UNVRSLSTRESS"/>
</dbReference>
<organism evidence="2 3">
    <name type="scientific">Paspalum notatum var. saurae</name>
    <dbReference type="NCBI Taxonomy" id="547442"/>
    <lineage>
        <taxon>Eukaryota</taxon>
        <taxon>Viridiplantae</taxon>
        <taxon>Streptophyta</taxon>
        <taxon>Embryophyta</taxon>
        <taxon>Tracheophyta</taxon>
        <taxon>Spermatophyta</taxon>
        <taxon>Magnoliopsida</taxon>
        <taxon>Liliopsida</taxon>
        <taxon>Poales</taxon>
        <taxon>Poaceae</taxon>
        <taxon>PACMAD clade</taxon>
        <taxon>Panicoideae</taxon>
        <taxon>Andropogonodae</taxon>
        <taxon>Paspaleae</taxon>
        <taxon>Paspalinae</taxon>
        <taxon>Paspalum</taxon>
    </lineage>
</organism>
<dbReference type="InterPro" id="IPR006015">
    <property type="entry name" value="Universal_stress_UspA"/>
</dbReference>
<proteinExistence type="predicted"/>
<dbReference type="Pfam" id="PF00582">
    <property type="entry name" value="Usp"/>
    <property type="match status" value="1"/>
</dbReference>
<gene>
    <name evidence="2" type="ORF">U9M48_007478</name>
</gene>
<evidence type="ECO:0000313" key="2">
    <source>
        <dbReference type="EMBL" id="WVZ57034.1"/>
    </source>
</evidence>
<dbReference type="InterPro" id="IPR006016">
    <property type="entry name" value="UspA"/>
</dbReference>
<evidence type="ECO:0000313" key="3">
    <source>
        <dbReference type="Proteomes" id="UP001341281"/>
    </source>
</evidence>
<dbReference type="PANTHER" id="PTHR31964">
    <property type="entry name" value="ADENINE NUCLEOTIDE ALPHA HYDROLASES-LIKE SUPERFAMILY PROTEIN"/>
    <property type="match status" value="1"/>
</dbReference>
<dbReference type="InterPro" id="IPR014729">
    <property type="entry name" value="Rossmann-like_a/b/a_fold"/>
</dbReference>
<evidence type="ECO:0000259" key="1">
    <source>
        <dbReference type="Pfam" id="PF00582"/>
    </source>
</evidence>
<dbReference type="CDD" id="cd23659">
    <property type="entry name" value="USP_At3g01520-like"/>
    <property type="match status" value="1"/>
</dbReference>
<keyword evidence="3" id="KW-1185">Reference proteome</keyword>
<feature type="domain" description="UspA" evidence="1">
    <location>
        <begin position="14"/>
        <end position="173"/>
    </location>
</feature>
<dbReference type="Proteomes" id="UP001341281">
    <property type="component" value="Chromosome 02"/>
</dbReference>
<accession>A0AAQ3Q1R6</accession>
<dbReference type="SUPFAM" id="SSF52402">
    <property type="entry name" value="Adenine nucleotide alpha hydrolases-like"/>
    <property type="match status" value="1"/>
</dbReference>
<protein>
    <recommendedName>
        <fullName evidence="1">UspA domain-containing protein</fullName>
    </recommendedName>
</protein>